<dbReference type="EMBL" id="AYZK01000002">
    <property type="protein sequence ID" value="KRM87380.1"/>
    <property type="molecule type" value="Genomic_DNA"/>
</dbReference>
<dbReference type="InterPro" id="IPR026022">
    <property type="entry name" value="PhoU_dom"/>
</dbReference>
<dbReference type="InterPro" id="IPR028366">
    <property type="entry name" value="PhoU"/>
</dbReference>
<dbReference type="PANTHER" id="PTHR42930">
    <property type="entry name" value="PHOSPHATE-SPECIFIC TRANSPORT SYSTEM ACCESSORY PROTEIN PHOU"/>
    <property type="match status" value="1"/>
</dbReference>
<evidence type="ECO:0000313" key="3">
    <source>
        <dbReference type="Proteomes" id="UP000051789"/>
    </source>
</evidence>
<feature type="domain" description="PhoU" evidence="1">
    <location>
        <begin position="14"/>
        <end position="98"/>
    </location>
</feature>
<sequence>MSMGMDDDDVNAALIRMAARASHQLVLAGGAFLRQDPAAARLVFNTDAELNAVEARIDRAALRAALSDMRQDWQDVATLLKVTDALERVGDHAVVLAAITTSSFTQPGHPTDSQADVWLTAMLNRVGKTLGMAVHAFVRRDASVAQEVALSDREVDRLNVRIQALLGPITPGEPALAVARLLAQSGDCAVSIAELTVLRATGKLISLQPGDDPAGE</sequence>
<reference evidence="2 3" key="1">
    <citation type="journal article" date="2015" name="Genome Announc.">
        <title>Expanding the biotechnology potential of lactobacilli through comparative genomics of 213 strains and associated genera.</title>
        <authorList>
            <person name="Sun Z."/>
            <person name="Harris H.M."/>
            <person name="McCann A."/>
            <person name="Guo C."/>
            <person name="Argimon S."/>
            <person name="Zhang W."/>
            <person name="Yang X."/>
            <person name="Jeffery I.B."/>
            <person name="Cooney J.C."/>
            <person name="Kagawa T.F."/>
            <person name="Liu W."/>
            <person name="Song Y."/>
            <person name="Salvetti E."/>
            <person name="Wrobel A."/>
            <person name="Rasinkangas P."/>
            <person name="Parkhill J."/>
            <person name="Rea M.C."/>
            <person name="O'Sullivan O."/>
            <person name="Ritari J."/>
            <person name="Douillard F.P."/>
            <person name="Paul Ross R."/>
            <person name="Yang R."/>
            <person name="Briner A.E."/>
            <person name="Felis G.E."/>
            <person name="de Vos W.M."/>
            <person name="Barrangou R."/>
            <person name="Klaenhammer T.R."/>
            <person name="Caufield P.W."/>
            <person name="Cui Y."/>
            <person name="Zhang H."/>
            <person name="O'Toole P.W."/>
        </authorList>
    </citation>
    <scope>NUCLEOTIDE SEQUENCE [LARGE SCALE GENOMIC DNA]</scope>
    <source>
        <strain evidence="2 3">DSM 22698</strain>
    </source>
</reference>
<dbReference type="Proteomes" id="UP000051789">
    <property type="component" value="Unassembled WGS sequence"/>
</dbReference>
<dbReference type="GO" id="GO:0045936">
    <property type="term" value="P:negative regulation of phosphate metabolic process"/>
    <property type="evidence" value="ECO:0007669"/>
    <property type="project" value="InterPro"/>
</dbReference>
<protein>
    <recommendedName>
        <fullName evidence="1">PhoU domain-containing protein</fullName>
    </recommendedName>
</protein>
<organism evidence="2 3">
    <name type="scientific">Lacticaseibacillus thailandensis DSM 22698 = JCM 13996</name>
    <dbReference type="NCBI Taxonomy" id="1423810"/>
    <lineage>
        <taxon>Bacteria</taxon>
        <taxon>Bacillati</taxon>
        <taxon>Bacillota</taxon>
        <taxon>Bacilli</taxon>
        <taxon>Lactobacillales</taxon>
        <taxon>Lactobacillaceae</taxon>
        <taxon>Lacticaseibacillus</taxon>
    </lineage>
</organism>
<keyword evidence="3" id="KW-1185">Reference proteome</keyword>
<dbReference type="PATRIC" id="fig|1423810.4.peg.908"/>
<dbReference type="InterPro" id="IPR038078">
    <property type="entry name" value="PhoU-like_sf"/>
</dbReference>
<dbReference type="OrthoDB" id="9814256at2"/>
<comment type="caution">
    <text evidence="2">The sequence shown here is derived from an EMBL/GenBank/DDBJ whole genome shotgun (WGS) entry which is preliminary data.</text>
</comment>
<dbReference type="Pfam" id="PF01895">
    <property type="entry name" value="PhoU"/>
    <property type="match status" value="2"/>
</dbReference>
<accession>A0A0R2CBH5</accession>
<gene>
    <name evidence="2" type="ORF">FD19_GL000881</name>
</gene>
<dbReference type="STRING" id="1423810.FD19_GL000881"/>
<proteinExistence type="predicted"/>
<dbReference type="PANTHER" id="PTHR42930:SF3">
    <property type="entry name" value="PHOSPHATE-SPECIFIC TRANSPORT SYSTEM ACCESSORY PROTEIN PHOU"/>
    <property type="match status" value="1"/>
</dbReference>
<dbReference type="SUPFAM" id="SSF109755">
    <property type="entry name" value="PhoU-like"/>
    <property type="match status" value="1"/>
</dbReference>
<dbReference type="AlphaFoldDB" id="A0A0R2CBH5"/>
<dbReference type="GO" id="GO:0030643">
    <property type="term" value="P:intracellular phosphate ion homeostasis"/>
    <property type="evidence" value="ECO:0007669"/>
    <property type="project" value="InterPro"/>
</dbReference>
<evidence type="ECO:0000259" key="1">
    <source>
        <dbReference type="Pfam" id="PF01895"/>
    </source>
</evidence>
<dbReference type="RefSeq" id="WP_054750121.1">
    <property type="nucleotide sequence ID" value="NZ_AYZK01000002.1"/>
</dbReference>
<feature type="domain" description="PhoU" evidence="1">
    <location>
        <begin position="120"/>
        <end position="195"/>
    </location>
</feature>
<evidence type="ECO:0000313" key="2">
    <source>
        <dbReference type="EMBL" id="KRM87380.1"/>
    </source>
</evidence>
<name>A0A0R2CBH5_9LACO</name>
<dbReference type="Gene3D" id="1.20.58.220">
    <property type="entry name" value="Phosphate transport system protein phou homolog 2, domain 2"/>
    <property type="match status" value="1"/>
</dbReference>